<dbReference type="Proteomes" id="UP000466442">
    <property type="component" value="Unassembled WGS sequence"/>
</dbReference>
<dbReference type="Pfam" id="PF11901">
    <property type="entry name" value="DM9"/>
    <property type="match status" value="1"/>
</dbReference>
<protein>
    <submittedName>
        <fullName evidence="2">Uncharacterized protein</fullName>
    </submittedName>
</protein>
<evidence type="ECO:0000313" key="2">
    <source>
        <dbReference type="EMBL" id="KAF6207311.1"/>
    </source>
</evidence>
<dbReference type="InterPro" id="IPR006616">
    <property type="entry name" value="DM9_repeat"/>
</dbReference>
<dbReference type="AlphaFoldDB" id="A0A8S9XG90"/>
<feature type="non-terminal residue" evidence="2">
    <location>
        <position position="279"/>
    </location>
</feature>
<dbReference type="EMBL" id="WIXP02000008">
    <property type="protein sequence ID" value="KAF6207311.1"/>
    <property type="molecule type" value="Genomic_DNA"/>
</dbReference>
<keyword evidence="3" id="KW-1185">Reference proteome</keyword>
<name>A0A8S9XG90_APOLU</name>
<feature type="chain" id="PRO_5035903616" evidence="1">
    <location>
        <begin position="25"/>
        <end position="279"/>
    </location>
</feature>
<reference evidence="2" key="1">
    <citation type="journal article" date="2021" name="Mol. Ecol. Resour.">
        <title>Apolygus lucorum genome provides insights into omnivorousness and mesophyll feeding.</title>
        <authorList>
            <person name="Liu Y."/>
            <person name="Liu H."/>
            <person name="Wang H."/>
            <person name="Huang T."/>
            <person name="Liu B."/>
            <person name="Yang B."/>
            <person name="Yin L."/>
            <person name="Li B."/>
            <person name="Zhang Y."/>
            <person name="Zhang S."/>
            <person name="Jiang F."/>
            <person name="Zhang X."/>
            <person name="Ren Y."/>
            <person name="Wang B."/>
            <person name="Wang S."/>
            <person name="Lu Y."/>
            <person name="Wu K."/>
            <person name="Fan W."/>
            <person name="Wang G."/>
        </authorList>
    </citation>
    <scope>NUCLEOTIDE SEQUENCE</scope>
    <source>
        <strain evidence="2">12Hb</strain>
    </source>
</reference>
<feature type="signal peptide" evidence="1">
    <location>
        <begin position="1"/>
        <end position="24"/>
    </location>
</feature>
<accession>A0A8S9XG90</accession>
<gene>
    <name evidence="2" type="ORF">GE061_018552</name>
</gene>
<dbReference type="SMART" id="SM00696">
    <property type="entry name" value="DM9"/>
    <property type="match status" value="1"/>
</dbReference>
<organism evidence="2 3">
    <name type="scientific">Apolygus lucorum</name>
    <name type="common">Small green plant bug</name>
    <name type="synonym">Lygocoris lucorum</name>
    <dbReference type="NCBI Taxonomy" id="248454"/>
    <lineage>
        <taxon>Eukaryota</taxon>
        <taxon>Metazoa</taxon>
        <taxon>Ecdysozoa</taxon>
        <taxon>Arthropoda</taxon>
        <taxon>Hexapoda</taxon>
        <taxon>Insecta</taxon>
        <taxon>Pterygota</taxon>
        <taxon>Neoptera</taxon>
        <taxon>Paraneoptera</taxon>
        <taxon>Hemiptera</taxon>
        <taxon>Heteroptera</taxon>
        <taxon>Panheteroptera</taxon>
        <taxon>Cimicomorpha</taxon>
        <taxon>Miridae</taxon>
        <taxon>Mirini</taxon>
        <taxon>Apolygus</taxon>
    </lineage>
</organism>
<comment type="caution">
    <text evidence="2">The sequence shown here is derived from an EMBL/GenBank/DDBJ whole genome shotgun (WGS) entry which is preliminary data.</text>
</comment>
<dbReference type="PANTHER" id="PTHR31649:SF10">
    <property type="entry name" value="IP19903P-RELATED"/>
    <property type="match status" value="1"/>
</dbReference>
<sequence length="279" mass="30955">MPSTWVLKLFQVFFFIATIYRAVGDDTLSSHLESVENSITEIPKLEDADYSTSADDFKLQYADFELKARLFTQSLRQELIAMMSNSTSSCFKDNITGQIGDDDACSAYAVDDAKLVKSFLLVQDLLLEPIIVFTRRVESQSHFMKYINDDINTLKEKLLTHVTGLIKGYACCLGFANFTSGGFDCPAIKSVDLTLPSNGTRPRRTNIYGSYEWVTSKGTIPEHAVVAGFDSDKVVLYAGRALHEGSILPAKIKANTAHVSFVGKEIVKTEFQVLISKDT</sequence>
<proteinExistence type="predicted"/>
<evidence type="ECO:0000313" key="3">
    <source>
        <dbReference type="Proteomes" id="UP000466442"/>
    </source>
</evidence>
<dbReference type="PANTHER" id="PTHR31649">
    <property type="entry name" value="AGAP009604-PA"/>
    <property type="match status" value="1"/>
</dbReference>
<dbReference type="OrthoDB" id="1925699at2759"/>
<evidence type="ECO:0000256" key="1">
    <source>
        <dbReference type="SAM" id="SignalP"/>
    </source>
</evidence>
<keyword evidence="1" id="KW-0732">Signal</keyword>